<protein>
    <submittedName>
        <fullName evidence="2">Uncharacterized protein</fullName>
    </submittedName>
</protein>
<accession>A0A5S9INR9</accession>
<dbReference type="KEGG" id="uam:UABAM_02800"/>
<evidence type="ECO:0000313" key="2">
    <source>
        <dbReference type="EMBL" id="BBM84440.1"/>
    </source>
</evidence>
<dbReference type="EMBL" id="AP019860">
    <property type="protein sequence ID" value="BBM84440.1"/>
    <property type="molecule type" value="Genomic_DNA"/>
</dbReference>
<keyword evidence="3" id="KW-1185">Reference proteome</keyword>
<organism evidence="2 3">
    <name type="scientific">Uabimicrobium amorphum</name>
    <dbReference type="NCBI Taxonomy" id="2596890"/>
    <lineage>
        <taxon>Bacteria</taxon>
        <taxon>Pseudomonadati</taxon>
        <taxon>Planctomycetota</taxon>
        <taxon>Candidatus Uabimicrobiia</taxon>
        <taxon>Candidatus Uabimicrobiales</taxon>
        <taxon>Candidatus Uabimicrobiaceae</taxon>
        <taxon>Candidatus Uabimicrobium</taxon>
    </lineage>
</organism>
<reference evidence="2 3" key="1">
    <citation type="submission" date="2019-08" db="EMBL/GenBank/DDBJ databases">
        <title>Complete genome sequence of Candidatus Uab amorphum.</title>
        <authorList>
            <person name="Shiratori T."/>
            <person name="Suzuki S."/>
            <person name="Kakizawa Y."/>
            <person name="Ishida K."/>
        </authorList>
    </citation>
    <scope>NUCLEOTIDE SEQUENCE [LARGE SCALE GENOMIC DNA]</scope>
    <source>
        <strain evidence="2 3">SRT547</strain>
    </source>
</reference>
<keyword evidence="1" id="KW-0812">Transmembrane</keyword>
<proteinExistence type="predicted"/>
<dbReference type="RefSeq" id="WP_151968596.1">
    <property type="nucleotide sequence ID" value="NZ_AP019860.1"/>
</dbReference>
<evidence type="ECO:0000256" key="1">
    <source>
        <dbReference type="SAM" id="Phobius"/>
    </source>
</evidence>
<dbReference type="Proteomes" id="UP000326354">
    <property type="component" value="Chromosome"/>
</dbReference>
<gene>
    <name evidence="2" type="ORF">UABAM_02800</name>
</gene>
<name>A0A5S9INR9_UABAM</name>
<evidence type="ECO:0000313" key="3">
    <source>
        <dbReference type="Proteomes" id="UP000326354"/>
    </source>
</evidence>
<keyword evidence="1" id="KW-1133">Transmembrane helix</keyword>
<dbReference type="AlphaFoldDB" id="A0A5S9INR9"/>
<feature type="transmembrane region" description="Helical" evidence="1">
    <location>
        <begin position="167"/>
        <end position="185"/>
    </location>
</feature>
<sequence>MHRTGTGFLDLSSALALSTTISTLGNVGISAFGTIKGLDLQEEQLKLQEEIAERQLDIQSKTTERELEILDLQIEGSRASQEIDLEVERAIADLQISQAKTLQLEEEIKRELVSLQFEKQTGKDTELVEDNVILQTVDTPESQSIDVVPAQEQVLAPIQRPTNRGNVSPMLFIGGGILAFLLFGGSKNKSRSQSQNR</sequence>
<keyword evidence="1" id="KW-0472">Membrane</keyword>